<reference evidence="1 2" key="1">
    <citation type="journal article" date="2009" name="J. Bacteriol.">
        <title>Genome sequence of the emerging pathogen Helicobacter canadensis.</title>
        <authorList>
            <person name="Loman N.J."/>
            <person name="Snyder L.A."/>
            <person name="Linton J.D."/>
            <person name="Langdon R."/>
            <person name="Lawson A.J."/>
            <person name="Weinstock G.M."/>
            <person name="Wren B.W."/>
            <person name="Pallen M.J."/>
        </authorList>
    </citation>
    <scope>NUCLEOTIDE SEQUENCE [LARGE SCALE GENOMIC DNA]</scope>
    <source>
        <strain evidence="1 2">MIT 98-5491</strain>
    </source>
</reference>
<dbReference type="InterPro" id="IPR059220">
    <property type="entry name" value="AbiEi"/>
</dbReference>
<evidence type="ECO:0000313" key="2">
    <source>
        <dbReference type="Proteomes" id="UP000007032"/>
    </source>
</evidence>
<organism evidence="1 2">
    <name type="scientific">Helicobacter canadensis MIT 98-5491</name>
    <dbReference type="NCBI Taxonomy" id="537970"/>
    <lineage>
        <taxon>Bacteria</taxon>
        <taxon>Pseudomonadati</taxon>
        <taxon>Campylobacterota</taxon>
        <taxon>Epsilonproteobacteria</taxon>
        <taxon>Campylobacterales</taxon>
        <taxon>Helicobacteraceae</taxon>
        <taxon>Helicobacter</taxon>
    </lineage>
</organism>
<gene>
    <name evidence="1" type="ORF">HCAN_1209</name>
</gene>
<dbReference type="STRING" id="537970.HCAN_1209"/>
<accession>C5ZXQ1</accession>
<evidence type="ECO:0008006" key="3">
    <source>
        <dbReference type="Google" id="ProtNLM"/>
    </source>
</evidence>
<dbReference type="EMBL" id="CM000776">
    <property type="protein sequence ID" value="EES89919.1"/>
    <property type="molecule type" value="Genomic_DNA"/>
</dbReference>
<dbReference type="NCBIfam" id="NF047376">
    <property type="entry name" value="TAA_AbiEi"/>
    <property type="match status" value="1"/>
</dbReference>
<dbReference type="AlphaFoldDB" id="C5ZXQ1"/>
<sequence>MTSIQLLKVLDEIDKNLRISVLSAKQLRLFFPNESKSVFSVGLNRQVKNGLLVKLCNGLYFNKRSRHIPPNFLEYVATKIRAKETFYLSLESVLSENGLISQIPNRLTFISSSRSQIFHTPYGIIEFVKTSKKEFFDEKNGIVYNENRGIFEASVERAIKDAYKHRRSIDLLEE</sequence>
<dbReference type="RefSeq" id="WP_006656920.1">
    <property type="nucleotide sequence ID" value="NZ_CM000776.2"/>
</dbReference>
<evidence type="ECO:0000313" key="1">
    <source>
        <dbReference type="EMBL" id="EES89919.1"/>
    </source>
</evidence>
<dbReference type="HOGENOM" id="CLU_102196_1_0_7"/>
<dbReference type="Proteomes" id="UP000007032">
    <property type="component" value="Chromosome"/>
</dbReference>
<protein>
    <recommendedName>
        <fullName evidence="3">Transcriptional regulator, AbiEi antitoxin, Type IV TA system</fullName>
    </recommendedName>
</protein>
<dbReference type="OrthoDB" id="3235173at2"/>
<dbReference type="eggNOG" id="COG5340">
    <property type="taxonomic scope" value="Bacteria"/>
</dbReference>
<proteinExistence type="predicted"/>
<keyword evidence="2" id="KW-1185">Reference proteome</keyword>
<name>C5ZXQ1_9HELI</name>